<dbReference type="InterPro" id="IPR006750">
    <property type="entry name" value="YdcZ"/>
</dbReference>
<evidence type="ECO:0000256" key="1">
    <source>
        <dbReference type="SAM" id="Phobius"/>
    </source>
</evidence>
<reference evidence="2 3" key="1">
    <citation type="submission" date="2019-06" db="EMBL/GenBank/DDBJ databases">
        <title>Genomic insights into carbon and energy metabolism of Deferribacter autotrophicus revealed new metabolic traits in the phylum Deferribacteres.</title>
        <authorList>
            <person name="Slobodkin A.I."/>
            <person name="Slobodkina G.B."/>
            <person name="Allioux M."/>
            <person name="Alain K."/>
            <person name="Jebbar M."/>
            <person name="Shadrin V."/>
            <person name="Kublanov I.V."/>
            <person name="Toshchakov S.V."/>
            <person name="Bonch-Osmolovskaya E.A."/>
        </authorList>
    </citation>
    <scope>NUCLEOTIDE SEQUENCE [LARGE SCALE GENOMIC DNA]</scope>
    <source>
        <strain evidence="2 3">SL50</strain>
    </source>
</reference>
<dbReference type="AlphaFoldDB" id="A0A5A8F663"/>
<feature type="transmembrane region" description="Helical" evidence="1">
    <location>
        <begin position="37"/>
        <end position="54"/>
    </location>
</feature>
<keyword evidence="1" id="KW-1133">Transmembrane helix</keyword>
<organism evidence="2 3">
    <name type="scientific">Deferribacter autotrophicus</name>
    <dbReference type="NCBI Taxonomy" id="500465"/>
    <lineage>
        <taxon>Bacteria</taxon>
        <taxon>Pseudomonadati</taxon>
        <taxon>Deferribacterota</taxon>
        <taxon>Deferribacteres</taxon>
        <taxon>Deferribacterales</taxon>
        <taxon>Deferribacteraceae</taxon>
        <taxon>Deferribacter</taxon>
    </lineage>
</organism>
<evidence type="ECO:0000313" key="2">
    <source>
        <dbReference type="EMBL" id="KAA0258640.1"/>
    </source>
</evidence>
<dbReference type="RefSeq" id="WP_149266192.1">
    <property type="nucleotide sequence ID" value="NZ_VFJB01000004.1"/>
</dbReference>
<dbReference type="EMBL" id="VFJB01000004">
    <property type="protein sequence ID" value="KAA0258640.1"/>
    <property type="molecule type" value="Genomic_DNA"/>
</dbReference>
<dbReference type="Proteomes" id="UP000322876">
    <property type="component" value="Unassembled WGS sequence"/>
</dbReference>
<gene>
    <name evidence="2" type="ORF">FHQ18_05650</name>
</gene>
<dbReference type="OrthoDB" id="9097160at2"/>
<dbReference type="PANTHER" id="PTHR34821">
    <property type="entry name" value="INNER MEMBRANE PROTEIN YDCZ"/>
    <property type="match status" value="1"/>
</dbReference>
<feature type="transmembrane region" description="Helical" evidence="1">
    <location>
        <begin position="91"/>
        <end position="111"/>
    </location>
</feature>
<dbReference type="GO" id="GO:0005886">
    <property type="term" value="C:plasma membrane"/>
    <property type="evidence" value="ECO:0007669"/>
    <property type="project" value="TreeGrafter"/>
</dbReference>
<sequence length="146" mass="16149">MSKYLVMFLLFIAGTFVSLQASLNARLAKYTGFLESTFISFFVGTLTLLLFLFFKGFGNLKNISEVPILYLSGGVLGAFFVFVITYSVPRIGVSAALSITIAVQLILGLIIDKYNPFDVSAFHVSFFNILGVILIFLGVIFLTYNR</sequence>
<protein>
    <submittedName>
        <fullName evidence="2">DMT family transporter</fullName>
    </submittedName>
</protein>
<dbReference type="Pfam" id="PF04657">
    <property type="entry name" value="DMT_YdcZ"/>
    <property type="match status" value="1"/>
</dbReference>
<evidence type="ECO:0000313" key="3">
    <source>
        <dbReference type="Proteomes" id="UP000322876"/>
    </source>
</evidence>
<keyword evidence="3" id="KW-1185">Reference proteome</keyword>
<proteinExistence type="predicted"/>
<keyword evidence="1" id="KW-0812">Transmembrane</keyword>
<accession>A0A5A8F663</accession>
<comment type="caution">
    <text evidence="2">The sequence shown here is derived from an EMBL/GenBank/DDBJ whole genome shotgun (WGS) entry which is preliminary data.</text>
</comment>
<feature type="transmembrane region" description="Helical" evidence="1">
    <location>
        <begin position="66"/>
        <end position="85"/>
    </location>
</feature>
<dbReference type="PANTHER" id="PTHR34821:SF2">
    <property type="entry name" value="INNER MEMBRANE PROTEIN YDCZ"/>
    <property type="match status" value="1"/>
</dbReference>
<feature type="transmembrane region" description="Helical" evidence="1">
    <location>
        <begin position="123"/>
        <end position="144"/>
    </location>
</feature>
<name>A0A5A8F663_9BACT</name>
<keyword evidence="1" id="KW-0472">Membrane</keyword>